<keyword evidence="1" id="KW-0472">Membrane</keyword>
<comment type="caution">
    <text evidence="2">The sequence shown here is derived from an EMBL/GenBank/DDBJ whole genome shotgun (WGS) entry which is preliminary data.</text>
</comment>
<gene>
    <name evidence="2" type="ORF">GCM10007096_38690</name>
</gene>
<name>A0A8J2ZZM5_9BACL</name>
<keyword evidence="3" id="KW-1185">Reference proteome</keyword>
<reference evidence="2" key="1">
    <citation type="journal article" date="2014" name="Int. J. Syst. Evol. Microbiol.">
        <title>Complete genome sequence of Corynebacterium casei LMG S-19264T (=DSM 44701T), isolated from a smear-ripened cheese.</title>
        <authorList>
            <consortium name="US DOE Joint Genome Institute (JGI-PGF)"/>
            <person name="Walter F."/>
            <person name="Albersmeier A."/>
            <person name="Kalinowski J."/>
            <person name="Ruckert C."/>
        </authorList>
    </citation>
    <scope>NUCLEOTIDE SEQUENCE</scope>
    <source>
        <strain evidence="2">CGMCC 1.12777</strain>
    </source>
</reference>
<proteinExistence type="predicted"/>
<evidence type="ECO:0000313" key="2">
    <source>
        <dbReference type="EMBL" id="GGH87812.1"/>
    </source>
</evidence>
<organism evidence="2 3">
    <name type="scientific">Pullulanibacillus pueri</name>
    <dbReference type="NCBI Taxonomy" id="1437324"/>
    <lineage>
        <taxon>Bacteria</taxon>
        <taxon>Bacillati</taxon>
        <taxon>Bacillota</taxon>
        <taxon>Bacilli</taxon>
        <taxon>Bacillales</taxon>
        <taxon>Sporolactobacillaceae</taxon>
        <taxon>Pullulanibacillus</taxon>
    </lineage>
</organism>
<accession>A0A8J2ZZM5</accession>
<feature type="transmembrane region" description="Helical" evidence="1">
    <location>
        <begin position="63"/>
        <end position="85"/>
    </location>
</feature>
<dbReference type="Proteomes" id="UP000656813">
    <property type="component" value="Unassembled WGS sequence"/>
</dbReference>
<sequence>MIKHIGIKVGLGCIAALLIVFQALILFVAEPKDYYLIYDWIFYAVNYLIIIALFFLFASKRRYLVAIQILIVIVFLVMNTTYLYYKGDENIVVSHSQHQQHEVILKESKKMKDETVSLKRRGVIFGKKVTTLTGSSRYKAIEKDRYQIEWVSGDIAILTYQTNVQGALKQSIFSFRASDYSSYYYVIVSLTGKWVEKDHSQNYLMSNNGELIYAKEGHLYYYSQDDIEQQGVFSIIVTGDQHRPSFTVVLNADSELDKNAIVKKGGTITVSPISLDQSKGKVFEKQ</sequence>
<feature type="transmembrane region" description="Helical" evidence="1">
    <location>
        <begin position="9"/>
        <end position="29"/>
    </location>
</feature>
<keyword evidence="1" id="KW-1133">Transmembrane helix</keyword>
<evidence type="ECO:0000313" key="3">
    <source>
        <dbReference type="Proteomes" id="UP000656813"/>
    </source>
</evidence>
<dbReference type="EMBL" id="BMFV01000043">
    <property type="protein sequence ID" value="GGH87812.1"/>
    <property type="molecule type" value="Genomic_DNA"/>
</dbReference>
<dbReference type="AlphaFoldDB" id="A0A8J2ZZM5"/>
<keyword evidence="1" id="KW-0812">Transmembrane</keyword>
<evidence type="ECO:0000256" key="1">
    <source>
        <dbReference type="SAM" id="Phobius"/>
    </source>
</evidence>
<protein>
    <submittedName>
        <fullName evidence="2">Uncharacterized protein</fullName>
    </submittedName>
</protein>
<feature type="transmembrane region" description="Helical" evidence="1">
    <location>
        <begin position="35"/>
        <end position="56"/>
    </location>
</feature>
<reference evidence="2" key="2">
    <citation type="submission" date="2020-09" db="EMBL/GenBank/DDBJ databases">
        <authorList>
            <person name="Sun Q."/>
            <person name="Zhou Y."/>
        </authorList>
    </citation>
    <scope>NUCLEOTIDE SEQUENCE</scope>
    <source>
        <strain evidence="2">CGMCC 1.12777</strain>
    </source>
</reference>
<dbReference type="RefSeq" id="WP_188499024.1">
    <property type="nucleotide sequence ID" value="NZ_BMFV01000043.1"/>
</dbReference>